<dbReference type="AlphaFoldDB" id="E4U2R7"/>
<dbReference type="EMBL" id="CP002355">
    <property type="protein sequence ID" value="ADR33652.1"/>
    <property type="molecule type" value="Genomic_DNA"/>
</dbReference>
<keyword evidence="3" id="KW-1185">Reference proteome</keyword>
<dbReference type="OrthoDB" id="5329345at2"/>
<dbReference type="InterPro" id="IPR054057">
    <property type="entry name" value="CiaD_C"/>
</dbReference>
<dbReference type="Pfam" id="PF21862">
    <property type="entry name" value="CiaD"/>
    <property type="match status" value="1"/>
</dbReference>
<reference evidence="2 3" key="1">
    <citation type="journal article" date="2012" name="Stand. Genomic Sci.">
        <title>Complete genome sequence of the sulfur compounds oxidizing chemolithoautotroph Sulfuricurvum kujiense type strain (YK-1(T)).</title>
        <authorList>
            <person name="Han C."/>
            <person name="Kotsyurbenko O."/>
            <person name="Chertkov O."/>
            <person name="Held B."/>
            <person name="Lapidus A."/>
            <person name="Nolan M."/>
            <person name="Lucas S."/>
            <person name="Hammon N."/>
            <person name="Deshpande S."/>
            <person name="Cheng J.F."/>
            <person name="Tapia R."/>
            <person name="Goodwin L.A."/>
            <person name="Pitluck S."/>
            <person name="Liolios K."/>
            <person name="Pagani I."/>
            <person name="Ivanova N."/>
            <person name="Mavromatis K."/>
            <person name="Mikhailova N."/>
            <person name="Pati A."/>
            <person name="Chen A."/>
            <person name="Palaniappan K."/>
            <person name="Land M."/>
            <person name="Hauser L."/>
            <person name="Chang Y.J."/>
            <person name="Jeffries C.D."/>
            <person name="Brambilla E.M."/>
            <person name="Rohde M."/>
            <person name="Spring S."/>
            <person name="Sikorski J."/>
            <person name="Goker M."/>
            <person name="Woyke T."/>
            <person name="Bristow J."/>
            <person name="Eisen J.A."/>
            <person name="Markowitz V."/>
            <person name="Hugenholtz P."/>
            <person name="Kyrpides N.C."/>
            <person name="Klenk H.P."/>
            <person name="Detter J.C."/>
        </authorList>
    </citation>
    <scope>NUCLEOTIDE SEQUENCE [LARGE SCALE GENOMIC DNA]</scope>
    <source>
        <strain evidence="3">ATCC BAA-921 / DSM 16994 / JCM 11577 / YK-1</strain>
    </source>
</reference>
<gene>
    <name evidence="2" type="ordered locus">Sulku_0989</name>
</gene>
<accession>E4U2R7</accession>
<dbReference type="eggNOG" id="ENOG5031SY5">
    <property type="taxonomic scope" value="Bacteria"/>
</dbReference>
<dbReference type="Proteomes" id="UP000008721">
    <property type="component" value="Chromosome"/>
</dbReference>
<dbReference type="HOGENOM" id="CLU_153141_0_0_7"/>
<dbReference type="STRING" id="709032.Sulku_0989"/>
<dbReference type="KEGG" id="sku:Sulku_0989"/>
<evidence type="ECO:0000313" key="2">
    <source>
        <dbReference type="EMBL" id="ADR33652.1"/>
    </source>
</evidence>
<protein>
    <recommendedName>
        <fullName evidence="1">Campylobacter invasion antigen D C-terminal domain-containing protein</fullName>
    </recommendedName>
</protein>
<evidence type="ECO:0000313" key="3">
    <source>
        <dbReference type="Proteomes" id="UP000008721"/>
    </source>
</evidence>
<evidence type="ECO:0000259" key="1">
    <source>
        <dbReference type="Pfam" id="PF21862"/>
    </source>
</evidence>
<proteinExistence type="predicted"/>
<feature type="domain" description="Campylobacter invasion antigen D C-terminal" evidence="1">
    <location>
        <begin position="65"/>
        <end position="116"/>
    </location>
</feature>
<organism evidence="2 3">
    <name type="scientific">Sulfuricurvum kujiense (strain ATCC BAA-921 / DSM 16994 / JCM 11577 / YK-1)</name>
    <dbReference type="NCBI Taxonomy" id="709032"/>
    <lineage>
        <taxon>Bacteria</taxon>
        <taxon>Pseudomonadati</taxon>
        <taxon>Campylobacterota</taxon>
        <taxon>Epsilonproteobacteria</taxon>
        <taxon>Campylobacterales</taxon>
        <taxon>Sulfurimonadaceae</taxon>
        <taxon>Sulfuricurvum</taxon>
    </lineage>
</organism>
<sequence>MELKDVILSTLAEIEELSSVPEKSEYLERIIEEKPLQSVEETAVPKPPIIETIQTVIETVHAVRDDEARMLEGIRERLLVLFEGFQSPNNTQIEAKVDLTLNFFEYLLATIDNRLETIKES</sequence>
<dbReference type="RefSeq" id="WP_013459849.1">
    <property type="nucleotide sequence ID" value="NC_014762.1"/>
</dbReference>
<name>E4U2R7_SULKY</name>